<reference evidence="1" key="2">
    <citation type="journal article" date="2015" name="Fish Shellfish Immunol.">
        <title>Early steps in the European eel (Anguilla anguilla)-Vibrio vulnificus interaction in the gills: Role of the RtxA13 toxin.</title>
        <authorList>
            <person name="Callol A."/>
            <person name="Pajuelo D."/>
            <person name="Ebbesson L."/>
            <person name="Teles M."/>
            <person name="MacKenzie S."/>
            <person name="Amaro C."/>
        </authorList>
    </citation>
    <scope>NUCLEOTIDE SEQUENCE</scope>
</reference>
<name>A0A0E9WWT5_ANGAN</name>
<accession>A0A0E9WWT5</accession>
<protein>
    <submittedName>
        <fullName evidence="1">Uncharacterized protein</fullName>
    </submittedName>
</protein>
<evidence type="ECO:0000313" key="1">
    <source>
        <dbReference type="EMBL" id="JAH94701.1"/>
    </source>
</evidence>
<dbReference type="EMBL" id="GBXM01013876">
    <property type="protein sequence ID" value="JAH94701.1"/>
    <property type="molecule type" value="Transcribed_RNA"/>
</dbReference>
<organism evidence="1">
    <name type="scientific">Anguilla anguilla</name>
    <name type="common">European freshwater eel</name>
    <name type="synonym">Muraena anguilla</name>
    <dbReference type="NCBI Taxonomy" id="7936"/>
    <lineage>
        <taxon>Eukaryota</taxon>
        <taxon>Metazoa</taxon>
        <taxon>Chordata</taxon>
        <taxon>Craniata</taxon>
        <taxon>Vertebrata</taxon>
        <taxon>Euteleostomi</taxon>
        <taxon>Actinopterygii</taxon>
        <taxon>Neopterygii</taxon>
        <taxon>Teleostei</taxon>
        <taxon>Anguilliformes</taxon>
        <taxon>Anguillidae</taxon>
        <taxon>Anguilla</taxon>
    </lineage>
</organism>
<proteinExistence type="predicted"/>
<sequence>MPCAEMPLWGFIHTTVVQRCTSFCIKTLSLTTPFHGQRKGLHFVRKVQGVLLLLRIQDI</sequence>
<dbReference type="AlphaFoldDB" id="A0A0E9WWT5"/>
<reference evidence="1" key="1">
    <citation type="submission" date="2014-11" db="EMBL/GenBank/DDBJ databases">
        <authorList>
            <person name="Amaro Gonzalez C."/>
        </authorList>
    </citation>
    <scope>NUCLEOTIDE SEQUENCE</scope>
</reference>